<accession>A0ABV5WG88</accession>
<evidence type="ECO:0000313" key="1">
    <source>
        <dbReference type="EMBL" id="MFB9759633.1"/>
    </source>
</evidence>
<comment type="caution">
    <text evidence="1">The sequence shown here is derived from an EMBL/GenBank/DDBJ whole genome shotgun (WGS) entry which is preliminary data.</text>
</comment>
<sequence>MTQYIYIASPMRLPKGSFGSIPLSPEQPNVFKNELDFTHLYFENNYDSKSKRRFSYSTHFSFKHQVAAYSNFIPLKYDLKGNAVEEKCLTILYSYLEEALQASGVVEYFTSLNGKEALAISKKRSIRWMDIKTPYDLVLDDREFWEITL</sequence>
<name>A0ABV5WG88_9BACI</name>
<gene>
    <name evidence="1" type="ORF">ACFFMS_14540</name>
</gene>
<protein>
    <submittedName>
        <fullName evidence="1">Uncharacterized protein</fullName>
    </submittedName>
</protein>
<keyword evidence="2" id="KW-1185">Reference proteome</keyword>
<dbReference type="Proteomes" id="UP001589609">
    <property type="component" value="Unassembled WGS sequence"/>
</dbReference>
<organism evidence="1 2">
    <name type="scientific">Ectobacillus funiculus</name>
    <dbReference type="NCBI Taxonomy" id="137993"/>
    <lineage>
        <taxon>Bacteria</taxon>
        <taxon>Bacillati</taxon>
        <taxon>Bacillota</taxon>
        <taxon>Bacilli</taxon>
        <taxon>Bacillales</taxon>
        <taxon>Bacillaceae</taxon>
        <taxon>Ectobacillus</taxon>
    </lineage>
</organism>
<proteinExistence type="predicted"/>
<dbReference type="RefSeq" id="WP_379949974.1">
    <property type="nucleotide sequence ID" value="NZ_JBHMAF010000083.1"/>
</dbReference>
<evidence type="ECO:0000313" key="2">
    <source>
        <dbReference type="Proteomes" id="UP001589609"/>
    </source>
</evidence>
<dbReference type="EMBL" id="JBHMAF010000083">
    <property type="protein sequence ID" value="MFB9759633.1"/>
    <property type="molecule type" value="Genomic_DNA"/>
</dbReference>
<reference evidence="1 2" key="1">
    <citation type="submission" date="2024-09" db="EMBL/GenBank/DDBJ databases">
        <authorList>
            <person name="Sun Q."/>
            <person name="Mori K."/>
        </authorList>
    </citation>
    <scope>NUCLEOTIDE SEQUENCE [LARGE SCALE GENOMIC DNA]</scope>
    <source>
        <strain evidence="1 2">JCM 11201</strain>
    </source>
</reference>